<keyword evidence="1" id="KW-1133">Transmembrane helix</keyword>
<dbReference type="RefSeq" id="WP_013554552.1">
    <property type="nucleotide sequence ID" value="NC_014935.1"/>
</dbReference>
<reference evidence="2 3" key="1">
    <citation type="journal article" date="2011" name="Stand. Genomic Sci.">
        <title>Complete genome sequence of Nitratifractor salsuginis type strain (E9I37-1).</title>
        <authorList>
            <person name="Anderson I."/>
            <person name="Sikorski J."/>
            <person name="Zeytun A."/>
            <person name="Nolan M."/>
            <person name="Lapidus A."/>
            <person name="Lucas S."/>
            <person name="Hammon N."/>
            <person name="Deshpande S."/>
            <person name="Cheng J.F."/>
            <person name="Tapia R."/>
            <person name="Han C."/>
            <person name="Goodwin L."/>
            <person name="Pitluck S."/>
            <person name="Liolios K."/>
            <person name="Pagani I."/>
            <person name="Ivanova N."/>
            <person name="Huntemann M."/>
            <person name="Mavromatis K."/>
            <person name="Ovchinikova G."/>
            <person name="Pati A."/>
            <person name="Chen A."/>
            <person name="Palaniappan K."/>
            <person name="Land M."/>
            <person name="Hauser L."/>
            <person name="Brambilla E.M."/>
            <person name="Ngatchou-Djao O.D."/>
            <person name="Rohde M."/>
            <person name="Tindall B.J."/>
            <person name="Goker M."/>
            <person name="Detter J.C."/>
            <person name="Woyke T."/>
            <person name="Bristow J."/>
            <person name="Eisen J.A."/>
            <person name="Markowitz V."/>
            <person name="Hugenholtz P."/>
            <person name="Klenk H.P."/>
            <person name="Kyrpides N.C."/>
        </authorList>
    </citation>
    <scope>NUCLEOTIDE SEQUENCE [LARGE SCALE GENOMIC DNA]</scope>
    <source>
        <strain evidence="3">DSM 16511 / JCM 12458 / E9I37-1</strain>
    </source>
</reference>
<feature type="transmembrane region" description="Helical" evidence="1">
    <location>
        <begin position="138"/>
        <end position="159"/>
    </location>
</feature>
<evidence type="ECO:0000313" key="3">
    <source>
        <dbReference type="Proteomes" id="UP000008633"/>
    </source>
</evidence>
<keyword evidence="1" id="KW-0472">Membrane</keyword>
<dbReference type="KEGG" id="nsa:Nitsa_1616"/>
<sequence>MKSHYVCCEECDEISRLPYPHRPGVYRCPNCRHTLFRYSPGMVEKLYALSFAALILFMITNLFPFLSFEVMGNKAEATFTTAFIYLYKEGDYLIALALLMTTLVVPAMRILLLLFLTGPIYHRIVPRYASTMLKIFEAITPWGMLDVFLVAILVSIVKLVKMGTIIPGTSLWAFGAMVFVLAYMQMIFDPHPLWDLIDRARGREPDLPRKSER</sequence>
<dbReference type="eggNOG" id="COG2995">
    <property type="taxonomic scope" value="Bacteria"/>
</dbReference>
<proteinExistence type="predicted"/>
<dbReference type="AlphaFoldDB" id="E6X0T2"/>
<organism evidence="2 3">
    <name type="scientific">Nitratifractor salsuginis (strain DSM 16511 / JCM 12458 / E9I37-1)</name>
    <dbReference type="NCBI Taxonomy" id="749222"/>
    <lineage>
        <taxon>Bacteria</taxon>
        <taxon>Pseudomonadati</taxon>
        <taxon>Campylobacterota</taxon>
        <taxon>Epsilonproteobacteria</taxon>
        <taxon>Campylobacterales</taxon>
        <taxon>Sulfurovaceae</taxon>
        <taxon>Nitratifractor</taxon>
    </lineage>
</organism>
<feature type="transmembrane region" description="Helical" evidence="1">
    <location>
        <begin position="165"/>
        <end position="184"/>
    </location>
</feature>
<keyword evidence="3" id="KW-1185">Reference proteome</keyword>
<dbReference type="Proteomes" id="UP000008633">
    <property type="component" value="Chromosome"/>
</dbReference>
<evidence type="ECO:0000313" key="2">
    <source>
        <dbReference type="EMBL" id="ADV46864.1"/>
    </source>
</evidence>
<feature type="transmembrane region" description="Helical" evidence="1">
    <location>
        <begin position="46"/>
        <end position="66"/>
    </location>
</feature>
<dbReference type="InterPro" id="IPR007498">
    <property type="entry name" value="PqiA-like"/>
</dbReference>
<name>E6X0T2_NITSE</name>
<gene>
    <name evidence="2" type="ordered locus">Nitsa_1616</name>
</gene>
<dbReference type="STRING" id="749222.Nitsa_1616"/>
<evidence type="ECO:0000256" key="1">
    <source>
        <dbReference type="SAM" id="Phobius"/>
    </source>
</evidence>
<dbReference type="Pfam" id="PF04403">
    <property type="entry name" value="PqiA"/>
    <property type="match status" value="1"/>
</dbReference>
<keyword evidence="1" id="KW-0812">Transmembrane</keyword>
<dbReference type="HOGENOM" id="CLU_041903_1_1_7"/>
<dbReference type="EMBL" id="CP002452">
    <property type="protein sequence ID" value="ADV46864.1"/>
    <property type="molecule type" value="Genomic_DNA"/>
</dbReference>
<reference evidence="3" key="2">
    <citation type="submission" date="2011-01" db="EMBL/GenBank/DDBJ databases">
        <title>The complete genome of Nitratifractor salsuginis DSM 16511.</title>
        <authorList>
            <consortium name="US DOE Joint Genome Institute (JGI-PGF)"/>
            <person name="Lucas S."/>
            <person name="Copeland A."/>
            <person name="Lapidus A."/>
            <person name="Bruce D."/>
            <person name="Goodwin L."/>
            <person name="Pitluck S."/>
            <person name="Kyrpides N."/>
            <person name="Mavromatis K."/>
            <person name="Ivanova N."/>
            <person name="Mikhailova N."/>
            <person name="Zeytun A."/>
            <person name="Detter J.C."/>
            <person name="Tapia R."/>
            <person name="Han C."/>
            <person name="Land M."/>
            <person name="Hauser L."/>
            <person name="Markowitz V."/>
            <person name="Cheng J.-F."/>
            <person name="Hugenholtz P."/>
            <person name="Woyke T."/>
            <person name="Wu D."/>
            <person name="Tindall B."/>
            <person name="Schuetze A."/>
            <person name="Brambilla E."/>
            <person name="Klenk H.-P."/>
            <person name="Eisen J.A."/>
        </authorList>
    </citation>
    <scope>NUCLEOTIDE SEQUENCE [LARGE SCALE GENOMIC DNA]</scope>
    <source>
        <strain evidence="3">DSM 16511 / JCM 12458 / E9I37-1</strain>
    </source>
</reference>
<accession>E6X0T2</accession>
<dbReference type="OrthoDB" id="9800207at2"/>
<feature type="transmembrane region" description="Helical" evidence="1">
    <location>
        <begin position="92"/>
        <end position="117"/>
    </location>
</feature>
<protein>
    <submittedName>
        <fullName evidence="2">Paraquat-inducible protein A</fullName>
    </submittedName>
</protein>